<accession>A0A4V3RTK6</accession>
<organism evidence="2 3">
    <name type="scientific">Muribaculum intestinale</name>
    <dbReference type="NCBI Taxonomy" id="1796646"/>
    <lineage>
        <taxon>Bacteria</taxon>
        <taxon>Pseudomonadati</taxon>
        <taxon>Bacteroidota</taxon>
        <taxon>Bacteroidia</taxon>
        <taxon>Bacteroidales</taxon>
        <taxon>Muribaculaceae</taxon>
        <taxon>Muribaculum</taxon>
    </lineage>
</organism>
<proteinExistence type="predicted"/>
<evidence type="ECO:0000313" key="3">
    <source>
        <dbReference type="Proteomes" id="UP000306630"/>
    </source>
</evidence>
<protein>
    <submittedName>
        <fullName evidence="2">Uncharacterized protein</fullName>
    </submittedName>
</protein>
<dbReference type="AlphaFoldDB" id="A0A4V3RTK6"/>
<evidence type="ECO:0000313" key="2">
    <source>
        <dbReference type="EMBL" id="TGY70439.1"/>
    </source>
</evidence>
<name>A0A4V3RTK6_9BACT</name>
<dbReference type="EMBL" id="SRYD01000060">
    <property type="protein sequence ID" value="TGY70439.1"/>
    <property type="molecule type" value="Genomic_DNA"/>
</dbReference>
<comment type="caution">
    <text evidence="2">The sequence shown here is derived from an EMBL/GenBank/DDBJ whole genome shotgun (WGS) entry which is preliminary data.</text>
</comment>
<gene>
    <name evidence="2" type="ORF">E5333_12575</name>
</gene>
<keyword evidence="1" id="KW-1133">Transmembrane helix</keyword>
<keyword evidence="1" id="KW-0812">Transmembrane</keyword>
<keyword evidence="1" id="KW-0472">Membrane</keyword>
<sequence>MKRCQKIVSYSIAIGFVIIIVLSICGIILMGYSTADHRISDIKQNLDSIISRIESYNVSNHTLPEAMSQLNFKQTINGYLYEGNMGIDIRFRYYNLSDGSYLVEVFNEEEDSIINQFYSPAHQWENEPDNMVWFKIETKAYELSQIKKIHDILNPVSSYRFSIPFTLDSVTRNDNILSILSDITIHCDSIGYLTIKSPDKQTRMEGWTAFDRYVYPAEYLGCMFGEWKYYDGQGNCYRKFWNYKENDRLIYETDR</sequence>
<dbReference type="Proteomes" id="UP000306630">
    <property type="component" value="Unassembled WGS sequence"/>
</dbReference>
<reference evidence="2 3" key="1">
    <citation type="submission" date="2019-04" db="EMBL/GenBank/DDBJ databases">
        <title>Microbes associate with the intestines of laboratory mice.</title>
        <authorList>
            <person name="Navarre W."/>
            <person name="Wong E."/>
            <person name="Huang K."/>
            <person name="Tropini C."/>
            <person name="Ng K."/>
            <person name="Yu B."/>
        </authorList>
    </citation>
    <scope>NUCLEOTIDE SEQUENCE [LARGE SCALE GENOMIC DNA]</scope>
    <source>
        <strain evidence="2 3">NM06_A21</strain>
    </source>
</reference>
<evidence type="ECO:0000256" key="1">
    <source>
        <dbReference type="SAM" id="Phobius"/>
    </source>
</evidence>
<feature type="transmembrane region" description="Helical" evidence="1">
    <location>
        <begin position="7"/>
        <end position="32"/>
    </location>
</feature>
<dbReference type="RefSeq" id="WP_123483795.1">
    <property type="nucleotide sequence ID" value="NZ_SRYD01000060.1"/>
</dbReference>